<keyword evidence="3" id="KW-1185">Reference proteome</keyword>
<keyword evidence="1" id="KW-1133">Transmembrane helix</keyword>
<protein>
    <recommendedName>
        <fullName evidence="4">Bacteriocin</fullName>
    </recommendedName>
</protein>
<gene>
    <name evidence="2" type="ORF">GCM10008106_18360</name>
</gene>
<evidence type="ECO:0000313" key="3">
    <source>
        <dbReference type="Proteomes" id="UP000642809"/>
    </source>
</evidence>
<reference evidence="2" key="2">
    <citation type="submission" date="2020-09" db="EMBL/GenBank/DDBJ databases">
        <authorList>
            <person name="Sun Q."/>
            <person name="Kim S."/>
        </authorList>
    </citation>
    <scope>NUCLEOTIDE SEQUENCE</scope>
    <source>
        <strain evidence="2">KCTC 23224</strain>
    </source>
</reference>
<proteinExistence type="predicted"/>
<name>A0A8J3CWS8_9BACT</name>
<keyword evidence="1" id="KW-0472">Membrane</keyword>
<sequence length="78" mass="8252">MFNQKTKFVMKELNFEKMEMVSGGSIRDCVGVGLSILGFVALTYTTGPLWAVAGGYGIWAVSTAIAIDGCADTIAGRN</sequence>
<reference evidence="2" key="1">
    <citation type="journal article" date="2014" name="Int. J. Syst. Evol. Microbiol.">
        <title>Complete genome sequence of Corynebacterium casei LMG S-19264T (=DSM 44701T), isolated from a smear-ripened cheese.</title>
        <authorList>
            <consortium name="US DOE Joint Genome Institute (JGI-PGF)"/>
            <person name="Walter F."/>
            <person name="Albersmeier A."/>
            <person name="Kalinowski J."/>
            <person name="Ruckert C."/>
        </authorList>
    </citation>
    <scope>NUCLEOTIDE SEQUENCE</scope>
    <source>
        <strain evidence="2">KCTC 23224</strain>
    </source>
</reference>
<keyword evidence="1" id="KW-0812">Transmembrane</keyword>
<feature type="transmembrane region" description="Helical" evidence="1">
    <location>
        <begin position="21"/>
        <end position="44"/>
    </location>
</feature>
<evidence type="ECO:0000256" key="1">
    <source>
        <dbReference type="SAM" id="Phobius"/>
    </source>
</evidence>
<dbReference type="AlphaFoldDB" id="A0A8J3CWS8"/>
<evidence type="ECO:0008006" key="4">
    <source>
        <dbReference type="Google" id="ProtNLM"/>
    </source>
</evidence>
<evidence type="ECO:0000313" key="2">
    <source>
        <dbReference type="EMBL" id="GHB37468.1"/>
    </source>
</evidence>
<dbReference type="EMBL" id="BMYF01000010">
    <property type="protein sequence ID" value="GHB37468.1"/>
    <property type="molecule type" value="Genomic_DNA"/>
</dbReference>
<accession>A0A8J3CWS8</accession>
<dbReference type="Proteomes" id="UP000642809">
    <property type="component" value="Unassembled WGS sequence"/>
</dbReference>
<comment type="caution">
    <text evidence="2">The sequence shown here is derived from an EMBL/GenBank/DDBJ whole genome shotgun (WGS) entry which is preliminary data.</text>
</comment>
<organism evidence="2 3">
    <name type="scientific">Mongoliitalea lutea</name>
    <dbReference type="NCBI Taxonomy" id="849756"/>
    <lineage>
        <taxon>Bacteria</taxon>
        <taxon>Pseudomonadati</taxon>
        <taxon>Bacteroidota</taxon>
        <taxon>Cytophagia</taxon>
        <taxon>Cytophagales</taxon>
        <taxon>Cyclobacteriaceae</taxon>
        <taxon>Mongoliitalea</taxon>
    </lineage>
</organism>